<organism evidence="2 3">
    <name type="scientific">Microbacterium lemovicicum</name>
    <dbReference type="NCBI Taxonomy" id="1072463"/>
    <lineage>
        <taxon>Bacteria</taxon>
        <taxon>Bacillati</taxon>
        <taxon>Actinomycetota</taxon>
        <taxon>Actinomycetes</taxon>
        <taxon>Micrococcales</taxon>
        <taxon>Microbacteriaceae</taxon>
        <taxon>Microbacterium</taxon>
    </lineage>
</organism>
<protein>
    <recommendedName>
        <fullName evidence="1">ER-bound oxygenase mpaB/mpaB'/Rubber oxygenase catalytic domain-containing protein</fullName>
    </recommendedName>
</protein>
<dbReference type="EMBL" id="CP031423">
    <property type="protein sequence ID" value="AZS38074.1"/>
    <property type="molecule type" value="Genomic_DNA"/>
</dbReference>
<dbReference type="OrthoDB" id="108890at2"/>
<accession>A0A3S9WDF6</accession>
<proteinExistence type="predicted"/>
<evidence type="ECO:0000313" key="2">
    <source>
        <dbReference type="EMBL" id="AZS38074.1"/>
    </source>
</evidence>
<dbReference type="AlphaFoldDB" id="A0A3S9WDF6"/>
<keyword evidence="3" id="KW-1185">Reference proteome</keyword>
<name>A0A3S9WDF6_9MICO</name>
<feature type="domain" description="ER-bound oxygenase mpaB/mpaB'/Rubber oxygenase catalytic" evidence="1">
    <location>
        <begin position="64"/>
        <end position="283"/>
    </location>
</feature>
<reference evidence="2 3" key="1">
    <citation type="submission" date="2018-08" db="EMBL/GenBank/DDBJ databases">
        <title>Microbacterium lemovicicum sp. nov., a bacterium isolated from a natural uranium-rich soil.</title>
        <authorList>
            <person name="ORTET P."/>
        </authorList>
    </citation>
    <scope>NUCLEOTIDE SEQUENCE [LARGE SCALE GENOMIC DNA]</scope>
    <source>
        <strain evidence="2 3">Viu22</strain>
    </source>
</reference>
<dbReference type="PANTHER" id="PTHR36151:SF3">
    <property type="entry name" value="ER-BOUND OXYGENASE MPAB_MPAB'_RUBBER OXYGENASE CATALYTIC DOMAIN-CONTAINING PROTEIN"/>
    <property type="match status" value="1"/>
</dbReference>
<dbReference type="KEGG" id="mlv:CVS47_02725"/>
<dbReference type="GO" id="GO:0016491">
    <property type="term" value="F:oxidoreductase activity"/>
    <property type="evidence" value="ECO:0007669"/>
    <property type="project" value="InterPro"/>
</dbReference>
<evidence type="ECO:0000259" key="1">
    <source>
        <dbReference type="Pfam" id="PF09995"/>
    </source>
</evidence>
<dbReference type="PANTHER" id="PTHR36151">
    <property type="entry name" value="BLR2777 PROTEIN"/>
    <property type="match status" value="1"/>
</dbReference>
<dbReference type="Proteomes" id="UP000276888">
    <property type="component" value="Chromosome"/>
</dbReference>
<dbReference type="InterPro" id="IPR018713">
    <property type="entry name" value="MPAB/Lcp_cat_dom"/>
</dbReference>
<dbReference type="Pfam" id="PF09995">
    <property type="entry name" value="MPAB_Lcp_cat"/>
    <property type="match status" value="1"/>
</dbReference>
<gene>
    <name evidence="2" type="ORF">CVS47_02725</name>
</gene>
<sequence length="317" mass="34890">MDATPDPFPIRSGSRAPLVSTREERLRGRLLTALSGDAGGSPPWIRALADGDDTGYFEEEGAVWTVHSGMGTLVAGIRALLMQALHPGALAGVHDWSRYRDDPMGRLTGTVRWVITLTYGSREQTGREVGRVARFHDKVKGTYVAADGSERSYSAEDADLAEWVHLAFTDSFLAAHEMWGGPIPGGSDAYVREWATAGTLMGVPHPPTTERELRGRMAGYLTAGTLRRDERVDEVVRFLRRIPFTGPMRPAYAVLFRGAVASIPKPYRRLLGLRRSPFPVVTATRLILAVTGRTLGGGPRAQDFARRRLERLRTRTP</sequence>
<evidence type="ECO:0000313" key="3">
    <source>
        <dbReference type="Proteomes" id="UP000276888"/>
    </source>
</evidence>